<evidence type="ECO:0000313" key="3">
    <source>
        <dbReference type="Proteomes" id="UP001085076"/>
    </source>
</evidence>
<accession>A0A9D5H619</accession>
<proteinExistence type="predicted"/>
<evidence type="ECO:0000256" key="1">
    <source>
        <dbReference type="SAM" id="MobiDB-lite"/>
    </source>
</evidence>
<feature type="compositionally biased region" description="Gly residues" evidence="1">
    <location>
        <begin position="88"/>
        <end position="100"/>
    </location>
</feature>
<sequence>MRTVPPASLLRCARERAPPPTLTLTYRCEARPAVAPRLELGLSSAISERRPYAGLICVPSSSTTCTDAVRPSPAKQETPVRTREGRRGLGGKAGVGISGE</sequence>
<dbReference type="Proteomes" id="UP001085076">
    <property type="component" value="Miscellaneous, Linkage group lg08"/>
</dbReference>
<protein>
    <submittedName>
        <fullName evidence="2">Uncharacterized protein</fullName>
    </submittedName>
</protein>
<dbReference type="EMBL" id="JAGGNH010000008">
    <property type="protein sequence ID" value="KAJ0964575.1"/>
    <property type="molecule type" value="Genomic_DNA"/>
</dbReference>
<reference evidence="2" key="2">
    <citation type="journal article" date="2022" name="Hortic Res">
        <title>The genome of Dioscorea zingiberensis sheds light on the biosynthesis, origin and evolution of the medicinally important diosgenin saponins.</title>
        <authorList>
            <person name="Li Y."/>
            <person name="Tan C."/>
            <person name="Li Z."/>
            <person name="Guo J."/>
            <person name="Li S."/>
            <person name="Chen X."/>
            <person name="Wang C."/>
            <person name="Dai X."/>
            <person name="Yang H."/>
            <person name="Song W."/>
            <person name="Hou L."/>
            <person name="Xu J."/>
            <person name="Tong Z."/>
            <person name="Xu A."/>
            <person name="Yuan X."/>
            <person name="Wang W."/>
            <person name="Yang Q."/>
            <person name="Chen L."/>
            <person name="Sun Z."/>
            <person name="Wang K."/>
            <person name="Pan B."/>
            <person name="Chen J."/>
            <person name="Bao Y."/>
            <person name="Liu F."/>
            <person name="Qi X."/>
            <person name="Gang D.R."/>
            <person name="Wen J."/>
            <person name="Li J."/>
        </authorList>
    </citation>
    <scope>NUCLEOTIDE SEQUENCE</scope>
    <source>
        <strain evidence="2">Dzin_1.0</strain>
    </source>
</reference>
<evidence type="ECO:0000313" key="2">
    <source>
        <dbReference type="EMBL" id="KAJ0964575.1"/>
    </source>
</evidence>
<keyword evidence="3" id="KW-1185">Reference proteome</keyword>
<reference evidence="2" key="1">
    <citation type="submission" date="2021-03" db="EMBL/GenBank/DDBJ databases">
        <authorList>
            <person name="Li Z."/>
            <person name="Yang C."/>
        </authorList>
    </citation>
    <scope>NUCLEOTIDE SEQUENCE</scope>
    <source>
        <strain evidence="2">Dzin_1.0</strain>
        <tissue evidence="2">Leaf</tissue>
    </source>
</reference>
<dbReference type="AlphaFoldDB" id="A0A9D5H619"/>
<gene>
    <name evidence="2" type="ORF">J5N97_025713</name>
</gene>
<feature type="compositionally biased region" description="Basic and acidic residues" evidence="1">
    <location>
        <begin position="78"/>
        <end position="87"/>
    </location>
</feature>
<comment type="caution">
    <text evidence="2">The sequence shown here is derived from an EMBL/GenBank/DDBJ whole genome shotgun (WGS) entry which is preliminary data.</text>
</comment>
<organism evidence="2 3">
    <name type="scientific">Dioscorea zingiberensis</name>
    <dbReference type="NCBI Taxonomy" id="325984"/>
    <lineage>
        <taxon>Eukaryota</taxon>
        <taxon>Viridiplantae</taxon>
        <taxon>Streptophyta</taxon>
        <taxon>Embryophyta</taxon>
        <taxon>Tracheophyta</taxon>
        <taxon>Spermatophyta</taxon>
        <taxon>Magnoliopsida</taxon>
        <taxon>Liliopsida</taxon>
        <taxon>Dioscoreales</taxon>
        <taxon>Dioscoreaceae</taxon>
        <taxon>Dioscorea</taxon>
    </lineage>
</organism>
<name>A0A9D5H619_9LILI</name>
<feature type="region of interest" description="Disordered" evidence="1">
    <location>
        <begin position="66"/>
        <end position="100"/>
    </location>
</feature>